<protein>
    <submittedName>
        <fullName evidence="6">Multidrug MFS transporter</fullName>
    </submittedName>
</protein>
<evidence type="ECO:0000313" key="7">
    <source>
        <dbReference type="Proteomes" id="UP000076796"/>
    </source>
</evidence>
<dbReference type="RefSeq" id="WP_063480693.1">
    <property type="nucleotide sequence ID" value="NZ_LWMH01000003.1"/>
</dbReference>
<comment type="similarity">
    <text evidence="1">Belongs to the peptidase S33 family.</text>
</comment>
<dbReference type="EMBL" id="LWMH01000003">
    <property type="protein sequence ID" value="KZS43257.1"/>
    <property type="molecule type" value="Genomic_DNA"/>
</dbReference>
<dbReference type="InterPro" id="IPR010497">
    <property type="entry name" value="Epoxide_hydro_N"/>
</dbReference>
<dbReference type="PANTHER" id="PTHR21661:SF35">
    <property type="entry name" value="EPOXIDE HYDROLASE"/>
    <property type="match status" value="1"/>
</dbReference>
<evidence type="ECO:0000259" key="5">
    <source>
        <dbReference type="Pfam" id="PF06441"/>
    </source>
</evidence>
<name>A0A163DJ01_9BACL</name>
<dbReference type="InterPro" id="IPR016292">
    <property type="entry name" value="Epoxide_hydrolase"/>
</dbReference>
<evidence type="ECO:0000256" key="1">
    <source>
        <dbReference type="ARBA" id="ARBA00010088"/>
    </source>
</evidence>
<organism evidence="6 7">
    <name type="scientific">Paenibacillus glucanolyticus</name>
    <dbReference type="NCBI Taxonomy" id="59843"/>
    <lineage>
        <taxon>Bacteria</taxon>
        <taxon>Bacillati</taxon>
        <taxon>Bacillota</taxon>
        <taxon>Bacilli</taxon>
        <taxon>Bacillales</taxon>
        <taxon>Paenibacillaceae</taxon>
        <taxon>Paenibacillus</taxon>
    </lineage>
</organism>
<dbReference type="Pfam" id="PF06441">
    <property type="entry name" value="EHN"/>
    <property type="match status" value="1"/>
</dbReference>
<feature type="active site" description="Proton acceptor" evidence="4">
    <location>
        <position position="359"/>
    </location>
</feature>
<dbReference type="PIRSF" id="PIRSF001112">
    <property type="entry name" value="Epoxide_hydrolase"/>
    <property type="match status" value="1"/>
</dbReference>
<feature type="domain" description="Epoxide hydrolase N-terminal" evidence="5">
    <location>
        <begin position="18"/>
        <end position="122"/>
    </location>
</feature>
<dbReference type="Proteomes" id="UP000076796">
    <property type="component" value="Unassembled WGS sequence"/>
</dbReference>
<reference evidence="6" key="1">
    <citation type="journal article" date="2016" name="Genome Announc.">
        <title>Draft genomes of two strains of Paenibacillus glucanolyticus with capability to degrade lignocellulose.</title>
        <authorList>
            <person name="Mathews S.L."/>
            <person name="Pawlak J."/>
            <person name="Grunden A.M."/>
        </authorList>
    </citation>
    <scope>NUCLEOTIDE SEQUENCE [LARGE SCALE GENOMIC DNA]</scope>
    <source>
        <strain evidence="6">SLM1</strain>
    </source>
</reference>
<keyword evidence="3" id="KW-0378">Hydrolase</keyword>
<feature type="active site" description="Nucleophile" evidence="4">
    <location>
        <position position="180"/>
    </location>
</feature>
<feature type="active site" description="Proton donor" evidence="4">
    <location>
        <position position="306"/>
    </location>
</feature>
<dbReference type="AlphaFoldDB" id="A0A163DJ01"/>
<evidence type="ECO:0000256" key="4">
    <source>
        <dbReference type="PIRSR" id="PIRSR001112-1"/>
    </source>
</evidence>
<dbReference type="PANTHER" id="PTHR21661">
    <property type="entry name" value="EPOXIDE HYDROLASE 1-RELATED"/>
    <property type="match status" value="1"/>
</dbReference>
<dbReference type="InterPro" id="IPR029058">
    <property type="entry name" value="AB_hydrolase_fold"/>
</dbReference>
<keyword evidence="2" id="KW-0058">Aromatic hydrocarbons catabolism</keyword>
<dbReference type="GO" id="GO:0004301">
    <property type="term" value="F:epoxide hydrolase activity"/>
    <property type="evidence" value="ECO:0007669"/>
    <property type="project" value="TreeGrafter"/>
</dbReference>
<proteinExistence type="inferred from homology"/>
<dbReference type="GO" id="GO:0097176">
    <property type="term" value="P:epoxide metabolic process"/>
    <property type="evidence" value="ECO:0007669"/>
    <property type="project" value="TreeGrafter"/>
</dbReference>
<gene>
    <name evidence="6" type="ORF">AWU65_01150</name>
</gene>
<dbReference type="PRINTS" id="PR00412">
    <property type="entry name" value="EPOXHYDRLASE"/>
</dbReference>
<evidence type="ECO:0000313" key="6">
    <source>
        <dbReference type="EMBL" id="KZS43257.1"/>
    </source>
</evidence>
<keyword evidence="7" id="KW-1185">Reference proteome</keyword>
<evidence type="ECO:0000256" key="2">
    <source>
        <dbReference type="ARBA" id="ARBA00022797"/>
    </source>
</evidence>
<dbReference type="SUPFAM" id="SSF53474">
    <property type="entry name" value="alpha/beta-Hydrolases"/>
    <property type="match status" value="1"/>
</dbReference>
<accession>A0A163DJ01</accession>
<dbReference type="Gene3D" id="3.40.50.1820">
    <property type="entry name" value="alpha/beta hydrolase"/>
    <property type="match status" value="1"/>
</dbReference>
<comment type="caution">
    <text evidence="6">The sequence shown here is derived from an EMBL/GenBank/DDBJ whole genome shotgun (WGS) entry which is preliminary data.</text>
</comment>
<sequence>MEVLLLNSSFGDNFNSEIQPFQIHVSQDILDDLQNRLAKTRWPDQAENAGWRMGSNLDYLKDFVEYWQYQYDWRKNEEELNAYNHFTTEIEGTKLHFIHEPSSNPDAIPILLIHGWPDSFYRYHKVIPMLKENFHVVVPSIPGTGFSERNSLPFDQIADLFATLMTAKLGYTQFISAGGDVGSIVSLSLANRHPEALLGMHLTDVGYPDHNTDFASLTPPEQEFAAFIQGWWMKEGAFNMIQSTKPQSLSYGFNDSPVGLAAWIMGSITMSSTGEEIEERFSRDELLTNIMIFWVTETIGSSMRIYYAESQAAHSKESYGKSEVPAGVAHCPWNAPLPKEWAARKTNLIHFSDLEKGGHYTAWEAPEVWVKDFRDFVQRLTSM</sequence>
<dbReference type="InterPro" id="IPR000639">
    <property type="entry name" value="Epox_hydrolase-like"/>
</dbReference>
<evidence type="ECO:0000256" key="3">
    <source>
        <dbReference type="ARBA" id="ARBA00022801"/>
    </source>
</evidence>